<evidence type="ECO:0000256" key="14">
    <source>
        <dbReference type="PIRSR" id="PIRSR000127-2"/>
    </source>
</evidence>
<dbReference type="InterPro" id="IPR002346">
    <property type="entry name" value="Mopterin_DH_FAD-bd"/>
</dbReference>
<keyword evidence="6 15" id="KW-0001">2Fe-2S</keyword>
<dbReference type="FunFam" id="3.30.390.50:FF:000001">
    <property type="entry name" value="Xanthine dehydrogenase oxidase"/>
    <property type="match status" value="1"/>
</dbReference>
<keyword evidence="8 14" id="KW-0274">FAD</keyword>
<dbReference type="PANTHER" id="PTHR45444">
    <property type="entry name" value="XANTHINE DEHYDROGENASE"/>
    <property type="match status" value="1"/>
</dbReference>
<dbReference type="Gene3D" id="3.30.465.10">
    <property type="match status" value="1"/>
</dbReference>
<comment type="cofactor">
    <cofactor evidence="15">
        <name>[2Fe-2S] cluster</name>
        <dbReference type="ChEBI" id="CHEBI:190135"/>
    </cofactor>
    <text evidence="15">Binds 2 [2Fe-2S] clusters.</text>
</comment>
<dbReference type="InterPro" id="IPR000674">
    <property type="entry name" value="Ald_Oxase/Xan_DH_a/b"/>
</dbReference>
<dbReference type="SUPFAM" id="SSF56176">
    <property type="entry name" value="FAD-binding/transporter-associated domain-like"/>
    <property type="match status" value="1"/>
</dbReference>
<feature type="binding site" evidence="15">
    <location>
        <position position="925"/>
    </location>
    <ligand>
        <name>Mo-molybdopterin</name>
        <dbReference type="ChEBI" id="CHEBI:71302"/>
    </ligand>
    <ligandPart>
        <name>Mo</name>
        <dbReference type="ChEBI" id="CHEBI:28685"/>
    </ligandPart>
</feature>
<dbReference type="InterPro" id="IPR046867">
    <property type="entry name" value="AldOxase/xan_DH_MoCoBD2"/>
</dbReference>
<sequence length="1343" mass="148354">MACPQQSDELIFFVNGKKVIERRADPEELLLNYLRKGLRLTGTKYGCGIGGCGACTVMVSTYDPDSKKIRHFPANSCLLPLCSLNGAAVTTVEGVGNTKTKLHPIQKRLAKCHGSQCGFCTPGMVMSMYSLLRNHPEPTTEQISAALDGNLCRCTGYRPIIDSFSAFSPECCPLAGSRKCCLDQEGGKEKEKEEDLAPEPKRGDRMCSGLCQPEEFQPRDQTQDYIFPPELMRMAEENKGRTLVFTGKRTTWISPVALRELLGLKDKYPNAPLVVGNTSVGTDMKILGICPPLVLYPARVPDLHLVSMADNGIVVGAATRLAQLRGILLDVVPELPAEKTKIYRTLLKQLRTLAGEQIRNLASLGGHIVSRGSTWDLNPVLAAGKAILNLASSDGTRQIPLNDEFLARLPEADLSPKEVVVSVLIPFSEKDEFVSAFRQAERRKNALSVTNSAMQVRFQPGTDIVEDLAILYGGIGYTTVSARVTSQKLRGRNWNEQMLDEACRLVLEEIRIPPSAVGGKVEYRRTLLVGFFFRFYLEVLQGLKDTYPSKYPDLPKENLSALSEYLDYPPQGMQEYQDVDPQQPPRDPVGRPIMHESGIKHATGEAVYCGDISPLDGQLFMAVVTSTRAHAKILSIDSSEALEAPGVVAVVSAADIPGKNGDEHEKVFAEDEILYIGHVICGVVAESYTLAKEATNKVKIEYQDQELILTIEEAIQNNSYFSEEKKIEQGNVEKAFQTVDRILEGESHIGGQKHFYLETNSTIVIPRKEDHEMDIYVSSQDASTVQQLVATTLGVPSNRIRCHTTRVGGAFGGKVTKPPFFAAAAAVAAHKTGCPVRFILEREDDMFINGGRHPFMGKYKVGFMNDGKIKAVDLLYYVNGGCTLDDSEMLIEYVVLKSFNAYDIPNFRCRGRACRTNLPSNTAFRGFGFPQSALSAEMWVSAVADELGLPHEKVREMNMFKTVTLTPFKEEVDPRNLVVCWKECLERSDYYNRRKAIEEYNKQNYWKKKGIAIIPMLFSVGFNATVYHQAAALVNIYLDGSVLVLCGGAELGQGLYTKVSQVASHELKIPLSYIHLFERSTVPIPNAPLTAGSVGSEVNGKAVQNACQTLRKRLEPVIKKNPQGKWEDWIKKAFEESISLSATGFFKGYVTNMDWETGEGHALPYFVFGAGCSEVEIDCLTGDHKNLRTDIVMDACYSINPGIDIGQVEGGFMQGLGLYTQEEIKFSPEGQQYTLGPDTYKIPAVCDVPEQFRIYLLPNTRNPIAIYSSKSMGEAGLFLASSVFFAIKDAVAAARKQRGLNGVFTLDSPLNVARIRMACADHFTEMIPKDEPGTYKPWAIDGN</sequence>
<dbReference type="InterPro" id="IPR001041">
    <property type="entry name" value="2Fe-2S_ferredoxin-type"/>
</dbReference>
<dbReference type="Pfam" id="PF03450">
    <property type="entry name" value="CO_deh_flav_C"/>
    <property type="match status" value="1"/>
</dbReference>
<dbReference type="InterPro" id="IPR016169">
    <property type="entry name" value="FAD-bd_PCMH_sub2"/>
</dbReference>
<dbReference type="FunFam" id="3.30.365.10:FF:000004">
    <property type="entry name" value="Xanthine dehydrogenase oxidase"/>
    <property type="match status" value="1"/>
</dbReference>
<evidence type="ECO:0000313" key="19">
    <source>
        <dbReference type="RefSeq" id="XP_054826125.1"/>
    </source>
</evidence>
<dbReference type="SUPFAM" id="SSF56003">
    <property type="entry name" value="Molybdenum cofactor-binding domain"/>
    <property type="match status" value="1"/>
</dbReference>
<dbReference type="InterPro" id="IPR036856">
    <property type="entry name" value="Ald_Oxase/Xan_DH_a/b_sf"/>
</dbReference>
<dbReference type="Pfam" id="PF01315">
    <property type="entry name" value="Ald_Xan_dh_C"/>
    <property type="match status" value="1"/>
</dbReference>
<proteinExistence type="inferred from homology"/>
<dbReference type="KEGG" id="emc:129323628"/>
<feature type="binding site" evidence="15">
    <location>
        <position position="780"/>
    </location>
    <ligand>
        <name>Mo-molybdopterin</name>
        <dbReference type="ChEBI" id="CHEBI:71302"/>
    </ligand>
    <ligandPart>
        <name>Mo</name>
        <dbReference type="ChEBI" id="CHEBI:28685"/>
    </ligandPart>
</feature>
<evidence type="ECO:0000259" key="17">
    <source>
        <dbReference type="PROSITE" id="PS51387"/>
    </source>
</evidence>
<dbReference type="PIRSF" id="PIRSF000127">
    <property type="entry name" value="Xanthine_DH"/>
    <property type="match status" value="1"/>
</dbReference>
<feature type="domain" description="2Fe-2S ferredoxin-type" evidence="16">
    <location>
        <begin position="8"/>
        <end position="95"/>
    </location>
</feature>
<feature type="binding site" evidence="15">
    <location>
        <position position="77"/>
    </location>
    <ligand>
        <name>[2Fe-2S] cluster</name>
        <dbReference type="ChEBI" id="CHEBI:190135"/>
        <label>1</label>
    </ligand>
</feature>
<dbReference type="FunFam" id="1.10.150.120:FF:000001">
    <property type="entry name" value="Aldehyde oxidase 1"/>
    <property type="match status" value="1"/>
</dbReference>
<dbReference type="Pfam" id="PF20256">
    <property type="entry name" value="MoCoBD_2"/>
    <property type="match status" value="1"/>
</dbReference>
<organism evidence="18 19">
    <name type="scientific">Eublepharis macularius</name>
    <name type="common">Leopard gecko</name>
    <name type="synonym">Cyrtodactylus macularius</name>
    <dbReference type="NCBI Taxonomy" id="481883"/>
    <lineage>
        <taxon>Eukaryota</taxon>
        <taxon>Metazoa</taxon>
        <taxon>Chordata</taxon>
        <taxon>Craniata</taxon>
        <taxon>Vertebrata</taxon>
        <taxon>Euteleostomi</taxon>
        <taxon>Lepidosauria</taxon>
        <taxon>Squamata</taxon>
        <taxon>Bifurcata</taxon>
        <taxon>Gekkota</taxon>
        <taxon>Eublepharidae</taxon>
        <taxon>Eublepharinae</taxon>
        <taxon>Eublepharis</taxon>
    </lineage>
</organism>
<feature type="binding site" evidence="15">
    <location>
        <position position="811"/>
    </location>
    <ligand>
        <name>Mo-molybdopterin</name>
        <dbReference type="ChEBI" id="CHEBI:71302"/>
    </ligand>
    <ligandPart>
        <name>Mo</name>
        <dbReference type="ChEBI" id="CHEBI:28685"/>
    </ligandPart>
</feature>
<dbReference type="SUPFAM" id="SSF55447">
    <property type="entry name" value="CO dehydrogenase flavoprotein C-terminal domain-like"/>
    <property type="match status" value="1"/>
</dbReference>
<dbReference type="InterPro" id="IPR008274">
    <property type="entry name" value="AldOxase/xan_DH_MoCoBD1"/>
</dbReference>
<keyword evidence="5" id="KW-0285">Flavoprotein</keyword>
<dbReference type="Gene3D" id="3.30.43.10">
    <property type="entry name" value="Uridine Diphospho-n-acetylenolpyruvylglucosamine Reductase, domain 2"/>
    <property type="match status" value="1"/>
</dbReference>
<evidence type="ECO:0000256" key="4">
    <source>
        <dbReference type="ARBA" id="ARBA00022505"/>
    </source>
</evidence>
<feature type="binding site" evidence="15">
    <location>
        <position position="1092"/>
    </location>
    <ligand>
        <name>Mo-molybdopterin</name>
        <dbReference type="ChEBI" id="CHEBI:71302"/>
    </ligand>
    <ligandPart>
        <name>Mo</name>
        <dbReference type="ChEBI" id="CHEBI:28685"/>
    </ligandPart>
</feature>
<dbReference type="InterPro" id="IPR006058">
    <property type="entry name" value="2Fe2S_fd_BS"/>
</dbReference>
<dbReference type="SUPFAM" id="SSF47741">
    <property type="entry name" value="CO dehydrogenase ISP C-domain like"/>
    <property type="match status" value="1"/>
</dbReference>
<dbReference type="InterPro" id="IPR036884">
    <property type="entry name" value="2Fe-2S-bd_dom_sf"/>
</dbReference>
<evidence type="ECO:0000256" key="7">
    <source>
        <dbReference type="ARBA" id="ARBA00022723"/>
    </source>
</evidence>
<dbReference type="PROSITE" id="PS51085">
    <property type="entry name" value="2FE2S_FER_2"/>
    <property type="match status" value="1"/>
</dbReference>
<evidence type="ECO:0000256" key="6">
    <source>
        <dbReference type="ARBA" id="ARBA00022714"/>
    </source>
</evidence>
<evidence type="ECO:0000256" key="1">
    <source>
        <dbReference type="ARBA" id="ARBA00001974"/>
    </source>
</evidence>
<feature type="domain" description="FAD-binding PCMH-type" evidence="17">
    <location>
        <begin position="245"/>
        <end position="430"/>
    </location>
</feature>
<comment type="cofactor">
    <cofactor evidence="15">
        <name>Mo-molybdopterin</name>
        <dbReference type="ChEBI" id="CHEBI:71302"/>
    </cofactor>
    <text evidence="15">Binds 1 Mo-molybdopterin (Mo-MPT) cofactor per subunit.</text>
</comment>
<dbReference type="RefSeq" id="XP_054826125.1">
    <property type="nucleotide sequence ID" value="XM_054970150.1"/>
</dbReference>
<evidence type="ECO:0000256" key="5">
    <source>
        <dbReference type="ARBA" id="ARBA00022630"/>
    </source>
</evidence>
<dbReference type="GO" id="GO:0051537">
    <property type="term" value="F:2 iron, 2 sulfur cluster binding"/>
    <property type="evidence" value="ECO:0007669"/>
    <property type="project" value="UniProtKB-KW"/>
</dbReference>
<dbReference type="InterPro" id="IPR036318">
    <property type="entry name" value="FAD-bd_PCMH-like_sf"/>
</dbReference>
<dbReference type="InterPro" id="IPR016166">
    <property type="entry name" value="FAD-bd_PCMH"/>
</dbReference>
<dbReference type="SUPFAM" id="SSF54292">
    <property type="entry name" value="2Fe-2S ferredoxin-like"/>
    <property type="match status" value="1"/>
</dbReference>
<dbReference type="InterPro" id="IPR036010">
    <property type="entry name" value="2Fe-2S_ferredoxin-like_sf"/>
</dbReference>
<evidence type="ECO:0000259" key="16">
    <source>
        <dbReference type="PROSITE" id="PS51085"/>
    </source>
</evidence>
<dbReference type="FunFam" id="3.10.20.30:FF:000015">
    <property type="entry name" value="Aldehyde oxidase 1"/>
    <property type="match status" value="1"/>
</dbReference>
<keyword evidence="4 15" id="KW-0500">Molybdenum</keyword>
<dbReference type="Gene3D" id="1.10.150.120">
    <property type="entry name" value="[2Fe-2S]-binding domain"/>
    <property type="match status" value="1"/>
</dbReference>
<dbReference type="PROSITE" id="PS00197">
    <property type="entry name" value="2FE2S_FER_1"/>
    <property type="match status" value="1"/>
</dbReference>
<dbReference type="InterPro" id="IPR012675">
    <property type="entry name" value="Beta-grasp_dom_sf"/>
</dbReference>
<dbReference type="FunFam" id="3.30.43.10:FF:000001">
    <property type="entry name" value="Xanthine dehydrogenase/oxidase"/>
    <property type="match status" value="1"/>
</dbReference>
<evidence type="ECO:0000313" key="18">
    <source>
        <dbReference type="Proteomes" id="UP001190640"/>
    </source>
</evidence>
<keyword evidence="7 15" id="KW-0479">Metal-binding</keyword>
<dbReference type="GO" id="GO:0005506">
    <property type="term" value="F:iron ion binding"/>
    <property type="evidence" value="ECO:0007669"/>
    <property type="project" value="InterPro"/>
</dbReference>
<dbReference type="Gene3D" id="3.30.365.10">
    <property type="entry name" value="Aldehyde oxidase/xanthine dehydrogenase, molybdopterin binding domain"/>
    <property type="match status" value="4"/>
</dbReference>
<dbReference type="SMART" id="SM01008">
    <property type="entry name" value="Ald_Xan_dh_C"/>
    <property type="match status" value="1"/>
</dbReference>
<evidence type="ECO:0000256" key="11">
    <source>
        <dbReference type="ARBA" id="ARBA00023014"/>
    </source>
</evidence>
<dbReference type="Gene3D" id="3.10.20.30">
    <property type="match status" value="1"/>
</dbReference>
<feature type="binding site" evidence="15">
    <location>
        <position position="117"/>
    </location>
    <ligand>
        <name>[2Fe-2S] cluster</name>
        <dbReference type="ChEBI" id="CHEBI:190135"/>
        <label>2</label>
    </ligand>
</feature>
<feature type="binding site" evidence="14">
    <location>
        <position position="376"/>
    </location>
    <ligand>
        <name>FAD</name>
        <dbReference type="ChEBI" id="CHEBI:57692"/>
    </ligand>
</feature>
<gene>
    <name evidence="19" type="primary">LOC129323628</name>
</gene>
<evidence type="ECO:0000256" key="10">
    <source>
        <dbReference type="ARBA" id="ARBA00023004"/>
    </source>
</evidence>
<evidence type="ECO:0000256" key="12">
    <source>
        <dbReference type="ARBA" id="ARBA00034078"/>
    </source>
</evidence>
<evidence type="ECO:0000256" key="9">
    <source>
        <dbReference type="ARBA" id="ARBA00023002"/>
    </source>
</evidence>
<name>A0AA97IV40_EUBMA</name>
<dbReference type="PROSITE" id="PS51387">
    <property type="entry name" value="FAD_PCMH"/>
    <property type="match status" value="1"/>
</dbReference>
<dbReference type="Proteomes" id="UP001190640">
    <property type="component" value="Chromosome 2"/>
</dbReference>
<dbReference type="InterPro" id="IPR016208">
    <property type="entry name" value="Ald_Oxase/xanthine_DH-like"/>
</dbReference>
<evidence type="ECO:0000256" key="8">
    <source>
        <dbReference type="ARBA" id="ARBA00022827"/>
    </source>
</evidence>
<dbReference type="Pfam" id="PF00111">
    <property type="entry name" value="Fer2"/>
    <property type="match status" value="1"/>
</dbReference>
<protein>
    <submittedName>
        <fullName evidence="19">Aldehyde oxidase 3-like</fullName>
    </submittedName>
</protein>
<evidence type="ECO:0000256" key="15">
    <source>
        <dbReference type="PIRSR" id="PIRSR000127-3"/>
    </source>
</evidence>
<dbReference type="InterPro" id="IPR037165">
    <property type="entry name" value="AldOxase/xan_DH_Mopterin-bd_sf"/>
</dbReference>
<dbReference type="Pfam" id="PF01799">
    <property type="entry name" value="Fer2_2"/>
    <property type="match status" value="1"/>
</dbReference>
<dbReference type="GO" id="GO:0016491">
    <property type="term" value="F:oxidoreductase activity"/>
    <property type="evidence" value="ECO:0007669"/>
    <property type="project" value="UniProtKB-KW"/>
</dbReference>
<feature type="binding site" evidence="15">
    <location>
        <position position="55"/>
    </location>
    <ligand>
        <name>[2Fe-2S] cluster</name>
        <dbReference type="ChEBI" id="CHEBI:190135"/>
        <label>1</label>
    </ligand>
</feature>
<feature type="binding site" evidence="14">
    <location>
        <begin position="273"/>
        <end position="280"/>
    </location>
    <ligand>
        <name>FAD</name>
        <dbReference type="ChEBI" id="CHEBI:57692"/>
    </ligand>
</feature>
<dbReference type="InterPro" id="IPR005107">
    <property type="entry name" value="CO_DH_flav_C"/>
</dbReference>
<comment type="cofactor">
    <cofactor evidence="12">
        <name>[2Fe-2S] cluster</name>
        <dbReference type="ChEBI" id="CHEBI:190135"/>
    </cofactor>
</comment>
<dbReference type="Gene3D" id="3.30.390.50">
    <property type="entry name" value="CO dehydrogenase flavoprotein, C-terminal domain"/>
    <property type="match status" value="1"/>
</dbReference>
<dbReference type="PANTHER" id="PTHR45444:SF3">
    <property type="entry name" value="XANTHINE DEHYDROGENASE"/>
    <property type="match status" value="1"/>
</dbReference>
<keyword evidence="18" id="KW-1185">Reference proteome</keyword>
<comment type="similarity">
    <text evidence="2">Belongs to the xanthine dehydrogenase family.</text>
</comment>
<comment type="cofactor">
    <cofactor evidence="1 14">
        <name>FAD</name>
        <dbReference type="ChEBI" id="CHEBI:57692"/>
    </cofactor>
</comment>
<evidence type="ECO:0000256" key="3">
    <source>
        <dbReference type="ARBA" id="ARBA00011738"/>
    </source>
</evidence>
<dbReference type="Pfam" id="PF00941">
    <property type="entry name" value="FAD_binding_5"/>
    <property type="match status" value="1"/>
</dbReference>
<comment type="subunit">
    <text evidence="3">Homodimer.</text>
</comment>
<dbReference type="Pfam" id="PF02738">
    <property type="entry name" value="MoCoBD_1"/>
    <property type="match status" value="1"/>
</dbReference>
<feature type="binding site" evidence="15">
    <location>
        <position position="47"/>
    </location>
    <ligand>
        <name>[2Fe-2S] cluster</name>
        <dbReference type="ChEBI" id="CHEBI:190135"/>
        <label>1</label>
    </ligand>
</feature>
<keyword evidence="11 15" id="KW-0411">Iron-sulfur</keyword>
<dbReference type="InterPro" id="IPR036683">
    <property type="entry name" value="CO_DH_flav_C_dom_sf"/>
</dbReference>
<dbReference type="GO" id="GO:0071949">
    <property type="term" value="F:FAD binding"/>
    <property type="evidence" value="ECO:0007669"/>
    <property type="project" value="InterPro"/>
</dbReference>
<feature type="binding site" evidence="14">
    <location>
        <position position="927"/>
    </location>
    <ligand>
        <name>substrate</name>
    </ligand>
</feature>
<dbReference type="InterPro" id="IPR002888">
    <property type="entry name" value="2Fe-2S-bd"/>
</dbReference>
<dbReference type="SUPFAM" id="SSF54665">
    <property type="entry name" value="CO dehydrogenase molybdoprotein N-domain-like"/>
    <property type="match status" value="1"/>
</dbReference>
<evidence type="ECO:0000256" key="2">
    <source>
        <dbReference type="ARBA" id="ARBA00006849"/>
    </source>
</evidence>
<accession>A0AA97IV40</accession>
<dbReference type="GeneID" id="129323628"/>
<reference evidence="19" key="1">
    <citation type="submission" date="2025-08" db="UniProtKB">
        <authorList>
            <consortium name="RefSeq"/>
        </authorList>
    </citation>
    <scope>IDENTIFICATION</scope>
    <source>
        <tissue evidence="19">Blood</tissue>
    </source>
</reference>
<feature type="binding site" evidence="15">
    <location>
        <position position="154"/>
    </location>
    <ligand>
        <name>[2Fe-2S] cluster</name>
        <dbReference type="ChEBI" id="CHEBI:190135"/>
        <label>2</label>
    </ligand>
</feature>
<dbReference type="SMART" id="SM01092">
    <property type="entry name" value="CO_deh_flav_C"/>
    <property type="match status" value="1"/>
</dbReference>
<feature type="binding site" evidence="15">
    <location>
        <position position="120"/>
    </location>
    <ligand>
        <name>[2Fe-2S] cluster</name>
        <dbReference type="ChEBI" id="CHEBI:190135"/>
        <label>2</label>
    </ligand>
</feature>
<feature type="binding site" evidence="14">
    <location>
        <position position="438"/>
    </location>
    <ligand>
        <name>FAD</name>
        <dbReference type="ChEBI" id="CHEBI:57692"/>
    </ligand>
</feature>
<dbReference type="FunFam" id="3.30.465.10:FF:000004">
    <property type="entry name" value="Xanthine dehydrogenase/oxidase"/>
    <property type="match status" value="1"/>
</dbReference>
<evidence type="ECO:0000256" key="13">
    <source>
        <dbReference type="PIRSR" id="PIRSR000127-1"/>
    </source>
</evidence>
<keyword evidence="10 15" id="KW-0408">Iron</keyword>
<dbReference type="FunFam" id="3.30.365.10:FF:000003">
    <property type="entry name" value="Aldehyde oxidase 1"/>
    <property type="match status" value="1"/>
</dbReference>
<feature type="binding site" evidence="15">
    <location>
        <position position="52"/>
    </location>
    <ligand>
        <name>[2Fe-2S] cluster</name>
        <dbReference type="ChEBI" id="CHEBI:190135"/>
        <label>1</label>
    </ligand>
</feature>
<keyword evidence="9" id="KW-0560">Oxidoreductase</keyword>
<dbReference type="FunFam" id="3.30.365.10:FF:000025">
    <property type="entry name" value="Aldehyde oxidase 4"/>
    <property type="match status" value="1"/>
</dbReference>
<dbReference type="Gene3D" id="3.90.1170.50">
    <property type="entry name" value="Aldehyde oxidase/xanthine dehydrogenase, a/b hammerhead"/>
    <property type="match status" value="1"/>
</dbReference>
<dbReference type="InterPro" id="IPR016167">
    <property type="entry name" value="FAD-bd_PCMH_sub1"/>
</dbReference>
<dbReference type="FunFam" id="3.90.1170.50:FF:000001">
    <property type="entry name" value="Aldehyde oxidase 1"/>
    <property type="match status" value="1"/>
</dbReference>
<feature type="binding site" evidence="15">
    <location>
        <position position="152"/>
    </location>
    <ligand>
        <name>[2Fe-2S] cluster</name>
        <dbReference type="ChEBI" id="CHEBI:190135"/>
        <label>2</label>
    </ligand>
</feature>
<feature type="active site" description="Proton acceptor" evidence="13">
    <location>
        <position position="1274"/>
    </location>
</feature>